<accession>A0A7Y9XV41</accession>
<reference evidence="2 3" key="1">
    <citation type="submission" date="2020-07" db="EMBL/GenBank/DDBJ databases">
        <title>Genomic Encyclopedia of Type Strains, Phase IV (KMG-IV): sequencing the most valuable type-strain genomes for metagenomic binning, comparative biology and taxonomic classification.</title>
        <authorList>
            <person name="Goeker M."/>
        </authorList>
    </citation>
    <scope>NUCLEOTIDE SEQUENCE [LARGE SCALE GENOMIC DNA]</scope>
    <source>
        <strain evidence="2 3">DSM 29043</strain>
    </source>
</reference>
<evidence type="ECO:0000256" key="1">
    <source>
        <dbReference type="SAM" id="SignalP"/>
    </source>
</evidence>
<dbReference type="EMBL" id="JACBZF010000002">
    <property type="protein sequence ID" value="NYH95035.1"/>
    <property type="molecule type" value="Genomic_DNA"/>
</dbReference>
<feature type="signal peptide" evidence="1">
    <location>
        <begin position="1"/>
        <end position="27"/>
    </location>
</feature>
<gene>
    <name evidence="2" type="ORF">FHS75_001354</name>
</gene>
<evidence type="ECO:0008006" key="4">
    <source>
        <dbReference type="Google" id="ProtNLM"/>
    </source>
</evidence>
<sequence length="165" mass="17524">MKLSRQTALAVAIACGAIAMVSAPLDAAEEPSMMQPGKWQSTTTFSKIDMPGMPPQVAGMMKKMMGRQQSVSYCVKPEDIGRPGPDAMGGKNAKDCKYEDWSYNGGRMRATIVCKVKGQGTMRMKMAGSGSPTAYNADVDTTITGSKMGPMHMVGKVSAKRIGSC</sequence>
<name>A0A7Y9XV41_9SPHN</name>
<dbReference type="Pfam" id="PF12276">
    <property type="entry name" value="DUF3617"/>
    <property type="match status" value="1"/>
</dbReference>
<protein>
    <recommendedName>
        <fullName evidence="4">DUF3617 domain-containing protein</fullName>
    </recommendedName>
</protein>
<keyword evidence="1" id="KW-0732">Signal</keyword>
<dbReference type="Proteomes" id="UP000522081">
    <property type="component" value="Unassembled WGS sequence"/>
</dbReference>
<proteinExistence type="predicted"/>
<evidence type="ECO:0000313" key="3">
    <source>
        <dbReference type="Proteomes" id="UP000522081"/>
    </source>
</evidence>
<feature type="chain" id="PRO_5031354226" description="DUF3617 domain-containing protein" evidence="1">
    <location>
        <begin position="28"/>
        <end position="165"/>
    </location>
</feature>
<evidence type="ECO:0000313" key="2">
    <source>
        <dbReference type="EMBL" id="NYH95035.1"/>
    </source>
</evidence>
<dbReference type="RefSeq" id="WP_179406931.1">
    <property type="nucleotide sequence ID" value="NZ_BMGF01000002.1"/>
</dbReference>
<organism evidence="2 3">
    <name type="scientific">Novosphingobium marinum</name>
    <dbReference type="NCBI Taxonomy" id="1514948"/>
    <lineage>
        <taxon>Bacteria</taxon>
        <taxon>Pseudomonadati</taxon>
        <taxon>Pseudomonadota</taxon>
        <taxon>Alphaproteobacteria</taxon>
        <taxon>Sphingomonadales</taxon>
        <taxon>Sphingomonadaceae</taxon>
        <taxon>Novosphingobium</taxon>
    </lineage>
</organism>
<dbReference type="InterPro" id="IPR022061">
    <property type="entry name" value="DUF3617"/>
</dbReference>
<comment type="caution">
    <text evidence="2">The sequence shown here is derived from an EMBL/GenBank/DDBJ whole genome shotgun (WGS) entry which is preliminary data.</text>
</comment>
<keyword evidence="3" id="KW-1185">Reference proteome</keyword>
<dbReference type="AlphaFoldDB" id="A0A7Y9XV41"/>